<dbReference type="Proteomes" id="UP001195914">
    <property type="component" value="Unassembled WGS sequence"/>
</dbReference>
<dbReference type="InterPro" id="IPR050164">
    <property type="entry name" value="Peptidase_C19"/>
</dbReference>
<name>A0AAD9LJ68_BABDI</name>
<dbReference type="PANTHER" id="PTHR24006">
    <property type="entry name" value="UBIQUITIN CARBOXYL-TERMINAL HYDROLASE"/>
    <property type="match status" value="1"/>
</dbReference>
<dbReference type="PROSITE" id="PS00973">
    <property type="entry name" value="USP_2"/>
    <property type="match status" value="1"/>
</dbReference>
<dbReference type="InterPro" id="IPR018200">
    <property type="entry name" value="USP_CS"/>
</dbReference>
<proteinExistence type="inferred from homology"/>
<accession>A0AAD9LJ68</accession>
<evidence type="ECO:0000313" key="8">
    <source>
        <dbReference type="EMBL" id="KAK1937537.1"/>
    </source>
</evidence>
<dbReference type="GO" id="GO:0016579">
    <property type="term" value="P:protein deubiquitination"/>
    <property type="evidence" value="ECO:0007669"/>
    <property type="project" value="InterPro"/>
</dbReference>
<reference evidence="8" key="2">
    <citation type="submission" date="2021-05" db="EMBL/GenBank/DDBJ databases">
        <authorList>
            <person name="Pain A."/>
        </authorList>
    </citation>
    <scope>NUCLEOTIDE SEQUENCE</scope>
    <source>
        <strain evidence="8">1802A</strain>
    </source>
</reference>
<reference evidence="8" key="1">
    <citation type="journal article" date="2014" name="Nucleic Acids Res.">
        <title>The evolutionary dynamics of variant antigen genes in Babesia reveal a history of genomic innovation underlying host-parasite interaction.</title>
        <authorList>
            <person name="Jackson A.P."/>
            <person name="Otto T.D."/>
            <person name="Darby A."/>
            <person name="Ramaprasad A."/>
            <person name="Xia D."/>
            <person name="Echaide I.E."/>
            <person name="Farber M."/>
            <person name="Gahlot S."/>
            <person name="Gamble J."/>
            <person name="Gupta D."/>
            <person name="Gupta Y."/>
            <person name="Jackson L."/>
            <person name="Malandrin L."/>
            <person name="Malas T.B."/>
            <person name="Moussa E."/>
            <person name="Nair M."/>
            <person name="Reid A.J."/>
            <person name="Sanders M."/>
            <person name="Sharma J."/>
            <person name="Tracey A."/>
            <person name="Quail M.A."/>
            <person name="Weir W."/>
            <person name="Wastling J.M."/>
            <person name="Hall N."/>
            <person name="Willadsen P."/>
            <person name="Lingelbach K."/>
            <person name="Shiels B."/>
            <person name="Tait A."/>
            <person name="Berriman M."/>
            <person name="Allred D.R."/>
            <person name="Pain A."/>
        </authorList>
    </citation>
    <scope>NUCLEOTIDE SEQUENCE</scope>
    <source>
        <strain evidence="8">1802A</strain>
    </source>
</reference>
<dbReference type="InterPro" id="IPR001394">
    <property type="entry name" value="Peptidase_C19_UCH"/>
</dbReference>
<evidence type="ECO:0000256" key="4">
    <source>
        <dbReference type="ARBA" id="ARBA00022670"/>
    </source>
</evidence>
<dbReference type="AlphaFoldDB" id="A0AAD9LJ68"/>
<dbReference type="InterPro" id="IPR038765">
    <property type="entry name" value="Papain-like_cys_pep_sf"/>
</dbReference>
<comment type="caution">
    <text evidence="8">The sequence shown here is derived from an EMBL/GenBank/DDBJ whole genome shotgun (WGS) entry which is preliminary data.</text>
</comment>
<dbReference type="Pfam" id="PF00443">
    <property type="entry name" value="UCH"/>
    <property type="match status" value="1"/>
</dbReference>
<dbReference type="EC" id="3.4.19.12" evidence="3"/>
<sequence>MNVIKHCLGITKGAPHRLQNNSGLCPAGLDNSCNNCYCNAVLQALFPAADFRECAIRYMYAEADITSCLGRLYERCISSNGIQSAKKLLQKICSKNEDFLLGDQQDAHEFLTYLINTMIDEIKALDKTKHNTIHDGEANGGENTTGHAKPQRGKHKKVSSEPNQTWLSGLVEGSVRSETKCHRCQRISGTVEPFITLSLDIFENSSIEECIEQYCAPELLTGKDQFFCEFCNDYTDASKCVLFEQLPPILIIHLKRFKFNMPKPGSYYRGYHEQFERLQYCVISNRELLLESRKQPEAVEYGLFSIVCHVGTSPNYGHYVAISEVDKKWYSCDDLTITRTTNVSEEIGDDFSDGNPNSYILFYRMKTLGAT</sequence>
<keyword evidence="4" id="KW-0645">Protease</keyword>
<comment type="catalytic activity">
    <reaction evidence="1">
        <text>Thiol-dependent hydrolysis of ester, thioester, amide, peptide and isopeptide bonds formed by the C-terminal Gly of ubiquitin (a 76-residue protein attached to proteins as an intracellular targeting signal).</text>
        <dbReference type="EC" id="3.4.19.12"/>
    </reaction>
</comment>
<keyword evidence="5" id="KW-0378">Hydrolase</keyword>
<evidence type="ECO:0000256" key="1">
    <source>
        <dbReference type="ARBA" id="ARBA00000707"/>
    </source>
</evidence>
<feature type="domain" description="USP" evidence="7">
    <location>
        <begin position="27"/>
        <end position="366"/>
    </location>
</feature>
<evidence type="ECO:0000256" key="3">
    <source>
        <dbReference type="ARBA" id="ARBA00012759"/>
    </source>
</evidence>
<dbReference type="PROSITE" id="PS50235">
    <property type="entry name" value="USP_3"/>
    <property type="match status" value="1"/>
</dbReference>
<protein>
    <recommendedName>
        <fullName evidence="3">ubiquitinyl hydrolase 1</fullName>
        <ecNumber evidence="3">3.4.19.12</ecNumber>
    </recommendedName>
</protein>
<dbReference type="GO" id="GO:0005634">
    <property type="term" value="C:nucleus"/>
    <property type="evidence" value="ECO:0007669"/>
    <property type="project" value="TreeGrafter"/>
</dbReference>
<dbReference type="InterPro" id="IPR028889">
    <property type="entry name" value="USP"/>
</dbReference>
<dbReference type="GO" id="GO:0005829">
    <property type="term" value="C:cytosol"/>
    <property type="evidence" value="ECO:0007669"/>
    <property type="project" value="TreeGrafter"/>
</dbReference>
<dbReference type="PROSITE" id="PS00972">
    <property type="entry name" value="USP_1"/>
    <property type="match status" value="1"/>
</dbReference>
<feature type="region of interest" description="Disordered" evidence="6">
    <location>
        <begin position="133"/>
        <end position="162"/>
    </location>
</feature>
<dbReference type="SUPFAM" id="SSF54001">
    <property type="entry name" value="Cysteine proteinases"/>
    <property type="match status" value="1"/>
</dbReference>
<evidence type="ECO:0000259" key="7">
    <source>
        <dbReference type="PROSITE" id="PS50235"/>
    </source>
</evidence>
<keyword evidence="9" id="KW-1185">Reference proteome</keyword>
<dbReference type="PANTHER" id="PTHR24006:SF733">
    <property type="entry name" value="RE52890P"/>
    <property type="match status" value="1"/>
</dbReference>
<comment type="similarity">
    <text evidence="2">Belongs to the peptidase C19 family.</text>
</comment>
<gene>
    <name evidence="8" type="ORF">X943_002677</name>
</gene>
<dbReference type="GO" id="GO:0006508">
    <property type="term" value="P:proteolysis"/>
    <property type="evidence" value="ECO:0007669"/>
    <property type="project" value="UniProtKB-KW"/>
</dbReference>
<dbReference type="EMBL" id="JAHBMH010000033">
    <property type="protein sequence ID" value="KAK1937537.1"/>
    <property type="molecule type" value="Genomic_DNA"/>
</dbReference>
<evidence type="ECO:0000256" key="6">
    <source>
        <dbReference type="SAM" id="MobiDB-lite"/>
    </source>
</evidence>
<organism evidence="8 9">
    <name type="scientific">Babesia divergens</name>
    <dbReference type="NCBI Taxonomy" id="32595"/>
    <lineage>
        <taxon>Eukaryota</taxon>
        <taxon>Sar</taxon>
        <taxon>Alveolata</taxon>
        <taxon>Apicomplexa</taxon>
        <taxon>Aconoidasida</taxon>
        <taxon>Piroplasmida</taxon>
        <taxon>Babesiidae</taxon>
        <taxon>Babesia</taxon>
    </lineage>
</organism>
<evidence type="ECO:0000256" key="2">
    <source>
        <dbReference type="ARBA" id="ARBA00009085"/>
    </source>
</evidence>
<dbReference type="Gene3D" id="3.90.70.10">
    <property type="entry name" value="Cysteine proteinases"/>
    <property type="match status" value="1"/>
</dbReference>
<evidence type="ECO:0000256" key="5">
    <source>
        <dbReference type="ARBA" id="ARBA00022801"/>
    </source>
</evidence>
<dbReference type="GO" id="GO:0004843">
    <property type="term" value="F:cysteine-type deubiquitinase activity"/>
    <property type="evidence" value="ECO:0007669"/>
    <property type="project" value="UniProtKB-EC"/>
</dbReference>
<evidence type="ECO:0000313" key="9">
    <source>
        <dbReference type="Proteomes" id="UP001195914"/>
    </source>
</evidence>